<sequence>MRFPSLLLLSTALLLVATDFHHPERAANVAHAQVSVPGRFAANLAGSFYYELSLNDLKFQMSDDDFEVGLVDLRKIQQASPPALQLPHLDNVQLLNEEEMSVRQMTEHGQEPDGAYQFGKAISVDSFSVSSSSSSSTLSQGRWVPLKVLNLQRSKVAADGGRTKPYRAVDLEDEDDVLVWQLEIHSKSALSLNLIFSDFHLPPGTEFYISGKRHTLGAFTAKVNNKADGVFATAPIAGNKLLLELYTPKSTLKEGQMPRIQLSHVVHGYKPAPLASSSEVTAKGLRQEDGTFVTRRMSRGFRDQTSEDDALRTWNHVNGYDDSDMPVQAMSGKCNIDVACHLSEYGAQSRSVGVILTDYNQKYCTGAMINNVLQDGRQLFLTANHCAGYSNTSAHVVMFNHEKTRCGSTSEIINEHDTAMGLVKLGNYAPSDYTLYEIVEEIPDAYDLYLAGWSAMPDAPSSRPRNNSPSPDPDQDEIPVSPWRTPRRKCGDKLQAQEESSEHLPTEQIPIVSIHHPSGDSKKISFVYNGSLPKTCWSSCGPEAENHWKIPHWDEGTTEPGSSGSPLFNADKRIVGQLHGGAASCYNKNGYDAYGALYDSFHTPSTTKERLATYLDPENAGTKFMDGYSLVVARRESIEQQRRPSDNDSERLRRKPTGSLGHPSLEEPNFIRERLTSAMFERLSVVFNKAWQRLVQSALEGEEEY</sequence>
<feature type="signal peptide" evidence="2">
    <location>
        <begin position="1"/>
        <end position="18"/>
    </location>
</feature>
<keyword evidence="4" id="KW-1185">Reference proteome</keyword>
<dbReference type="SUPFAM" id="SSF50494">
    <property type="entry name" value="Trypsin-like serine proteases"/>
    <property type="match status" value="2"/>
</dbReference>
<dbReference type="AlphaFoldDB" id="A0A9P6J5W4"/>
<evidence type="ECO:0000313" key="4">
    <source>
        <dbReference type="Proteomes" id="UP000749646"/>
    </source>
</evidence>
<keyword evidence="2" id="KW-0732">Signal</keyword>
<evidence type="ECO:0000256" key="1">
    <source>
        <dbReference type="SAM" id="MobiDB-lite"/>
    </source>
</evidence>
<evidence type="ECO:0008006" key="5">
    <source>
        <dbReference type="Google" id="ProtNLM"/>
    </source>
</evidence>
<dbReference type="PANTHER" id="PTHR36234:SF5">
    <property type="entry name" value="LYSYL ENDOPEPTIDASE"/>
    <property type="match status" value="1"/>
</dbReference>
<reference evidence="3" key="1">
    <citation type="journal article" date="2020" name="Fungal Divers.">
        <title>Resolving the Mortierellaceae phylogeny through synthesis of multi-gene phylogenetics and phylogenomics.</title>
        <authorList>
            <person name="Vandepol N."/>
            <person name="Liber J."/>
            <person name="Desiro A."/>
            <person name="Na H."/>
            <person name="Kennedy M."/>
            <person name="Barry K."/>
            <person name="Grigoriev I.V."/>
            <person name="Miller A.N."/>
            <person name="O'Donnell K."/>
            <person name="Stajich J.E."/>
            <person name="Bonito G."/>
        </authorList>
    </citation>
    <scope>NUCLEOTIDE SEQUENCE</scope>
    <source>
        <strain evidence="3">MES-2147</strain>
    </source>
</reference>
<name>A0A9P6J5W4_9FUNG</name>
<gene>
    <name evidence="3" type="ORF">BGZ65_011197</name>
</gene>
<proteinExistence type="predicted"/>
<feature type="region of interest" description="Disordered" evidence="1">
    <location>
        <begin position="635"/>
        <end position="666"/>
    </location>
</feature>
<feature type="chain" id="PRO_5040288053" description="Serine protease" evidence="2">
    <location>
        <begin position="19"/>
        <end position="705"/>
    </location>
</feature>
<dbReference type="InterPro" id="IPR043504">
    <property type="entry name" value="Peptidase_S1_PA_chymotrypsin"/>
</dbReference>
<accession>A0A9P6J5W4</accession>
<feature type="region of interest" description="Disordered" evidence="1">
    <location>
        <begin position="458"/>
        <end position="515"/>
    </location>
</feature>
<dbReference type="InterPro" id="IPR009003">
    <property type="entry name" value="Peptidase_S1_PA"/>
</dbReference>
<comment type="caution">
    <text evidence="3">The sequence shown here is derived from an EMBL/GenBank/DDBJ whole genome shotgun (WGS) entry which is preliminary data.</text>
</comment>
<feature type="compositionally biased region" description="Basic and acidic residues" evidence="1">
    <location>
        <begin position="635"/>
        <end position="651"/>
    </location>
</feature>
<evidence type="ECO:0000256" key="2">
    <source>
        <dbReference type="SAM" id="SignalP"/>
    </source>
</evidence>
<dbReference type="Proteomes" id="UP000749646">
    <property type="component" value="Unassembled WGS sequence"/>
</dbReference>
<protein>
    <recommendedName>
        <fullName evidence="5">Serine protease</fullName>
    </recommendedName>
</protein>
<dbReference type="PANTHER" id="PTHR36234">
    <property type="entry name" value="LYSYL ENDOPEPTIDASE"/>
    <property type="match status" value="1"/>
</dbReference>
<dbReference type="EMBL" id="JAAAHW010006427">
    <property type="protein sequence ID" value="KAF9961130.1"/>
    <property type="molecule type" value="Genomic_DNA"/>
</dbReference>
<evidence type="ECO:0000313" key="3">
    <source>
        <dbReference type="EMBL" id="KAF9961130.1"/>
    </source>
</evidence>
<organism evidence="3 4">
    <name type="scientific">Modicella reniformis</name>
    <dbReference type="NCBI Taxonomy" id="1440133"/>
    <lineage>
        <taxon>Eukaryota</taxon>
        <taxon>Fungi</taxon>
        <taxon>Fungi incertae sedis</taxon>
        <taxon>Mucoromycota</taxon>
        <taxon>Mortierellomycotina</taxon>
        <taxon>Mortierellomycetes</taxon>
        <taxon>Mortierellales</taxon>
        <taxon>Mortierellaceae</taxon>
        <taxon>Modicella</taxon>
    </lineage>
</organism>
<dbReference type="OrthoDB" id="2333706at2759"/>
<feature type="compositionally biased region" description="Basic and acidic residues" evidence="1">
    <location>
        <begin position="489"/>
        <end position="505"/>
    </location>
</feature>
<dbReference type="Gene3D" id="2.40.10.10">
    <property type="entry name" value="Trypsin-like serine proteases"/>
    <property type="match status" value="2"/>
</dbReference>
<feature type="compositionally biased region" description="Low complexity" evidence="1">
    <location>
        <begin position="460"/>
        <end position="469"/>
    </location>
</feature>